<keyword evidence="3" id="KW-1185">Reference proteome</keyword>
<feature type="domain" description="Alcohol dehydrogenase-like N-terminal" evidence="1">
    <location>
        <begin position="40"/>
        <end position="82"/>
    </location>
</feature>
<protein>
    <recommendedName>
        <fullName evidence="1">Alcohol dehydrogenase-like N-terminal domain-containing protein</fullName>
    </recommendedName>
</protein>
<name>A0A0D9P0G8_METAN</name>
<feature type="non-terminal residue" evidence="2">
    <location>
        <position position="83"/>
    </location>
</feature>
<dbReference type="Pfam" id="PF08240">
    <property type="entry name" value="ADH_N"/>
    <property type="match status" value="1"/>
</dbReference>
<evidence type="ECO:0000313" key="2">
    <source>
        <dbReference type="EMBL" id="KJK78335.1"/>
    </source>
</evidence>
<dbReference type="SUPFAM" id="SSF50129">
    <property type="entry name" value="GroES-like"/>
    <property type="match status" value="1"/>
</dbReference>
<dbReference type="EMBL" id="KE384735">
    <property type="protein sequence ID" value="KJK78335.1"/>
    <property type="molecule type" value="Genomic_DNA"/>
</dbReference>
<dbReference type="Proteomes" id="UP000054544">
    <property type="component" value="Unassembled WGS sequence"/>
</dbReference>
<proteinExistence type="predicted"/>
<evidence type="ECO:0000313" key="3">
    <source>
        <dbReference type="Proteomes" id="UP000054544"/>
    </source>
</evidence>
<evidence type="ECO:0000259" key="1">
    <source>
        <dbReference type="Pfam" id="PF08240"/>
    </source>
</evidence>
<organism evidence="2 3">
    <name type="scientific">Metarhizium anisopliae BRIP 53293</name>
    <dbReference type="NCBI Taxonomy" id="1291518"/>
    <lineage>
        <taxon>Eukaryota</taxon>
        <taxon>Fungi</taxon>
        <taxon>Dikarya</taxon>
        <taxon>Ascomycota</taxon>
        <taxon>Pezizomycotina</taxon>
        <taxon>Sordariomycetes</taxon>
        <taxon>Hypocreomycetidae</taxon>
        <taxon>Hypocreales</taxon>
        <taxon>Clavicipitaceae</taxon>
        <taxon>Metarhizium</taxon>
    </lineage>
</organism>
<dbReference type="InterPro" id="IPR011032">
    <property type="entry name" value="GroES-like_sf"/>
</dbReference>
<gene>
    <name evidence="2" type="ORF">H634G_06508</name>
</gene>
<dbReference type="STRING" id="1291518.A0A0D9P0G8"/>
<dbReference type="OrthoDB" id="201656at2759"/>
<dbReference type="InterPro" id="IPR052585">
    <property type="entry name" value="Lipid_raft_assoc_Zn_ADH"/>
</dbReference>
<dbReference type="AlphaFoldDB" id="A0A0D9P0G8"/>
<reference evidence="3" key="1">
    <citation type="journal article" date="2014" name="BMC Genomics">
        <title>The genome sequence of the biocontrol fungus Metarhizium anisopliae and comparative genomics of Metarhizium species.</title>
        <authorList>
            <person name="Pattemore J.A."/>
            <person name="Hane J.K."/>
            <person name="Williams A.H."/>
            <person name="Wilson B.A."/>
            <person name="Stodart B.J."/>
            <person name="Ash G.J."/>
        </authorList>
    </citation>
    <scope>NUCLEOTIDE SEQUENCE [LARGE SCALE GENOMIC DNA]</scope>
    <source>
        <strain evidence="3">BRIP 53293</strain>
    </source>
</reference>
<dbReference type="PANTHER" id="PTHR43482">
    <property type="entry name" value="PROTEIN AST1-RELATED"/>
    <property type="match status" value="1"/>
</dbReference>
<dbReference type="PANTHER" id="PTHR43482:SF2">
    <property type="entry name" value="ZINC-BINDING DEHYDROGENASE FAMILY, PUTATIVE (AFU_ORTHOLOGUE AFUA_3G15030)-RELATED"/>
    <property type="match status" value="1"/>
</dbReference>
<accession>A0A0D9P0G8</accession>
<dbReference type="InterPro" id="IPR013154">
    <property type="entry name" value="ADH-like_N"/>
</dbReference>
<dbReference type="Gene3D" id="3.90.180.10">
    <property type="entry name" value="Medium-chain alcohol dehydrogenases, catalytic domain"/>
    <property type="match status" value="1"/>
</dbReference>
<sequence length="83" mass="9139">MGNAQVHDETPPSQTVLLLRAPRQRYDLVEAYPVPRLAHESEVLVRNRAIGLNPIDWKAPDFGFGLPPLPCIAGRELAGEVAQ</sequence>